<gene>
    <name evidence="1" type="ORF">F8566_40985</name>
</gene>
<comment type="caution">
    <text evidence="1">The sequence shown here is derived from an EMBL/GenBank/DDBJ whole genome shotgun (WGS) entry which is preliminary data.</text>
</comment>
<dbReference type="AlphaFoldDB" id="A0A6H9YM67"/>
<protein>
    <submittedName>
        <fullName evidence="1">Uncharacterized protein</fullName>
    </submittedName>
</protein>
<proteinExistence type="predicted"/>
<accession>A0A6H9YM67</accession>
<evidence type="ECO:0000313" key="1">
    <source>
        <dbReference type="EMBL" id="KAB2341522.1"/>
    </source>
</evidence>
<dbReference type="EMBL" id="WBMT01000025">
    <property type="protein sequence ID" value="KAB2341522.1"/>
    <property type="molecule type" value="Genomic_DNA"/>
</dbReference>
<keyword evidence="2" id="KW-1185">Reference proteome</keyword>
<sequence>MNADQARQIGRHVKAALLHQVTADRATETAGVDMLGNDGDWRGYVTETGVGPARAFRAALDAVEELDEWAIGNAGACGAGSETYAGTERWCHTEFGVLPLGDGPGTRVSPERMRSIASVADGLAHLIEFARADSRSVAAPDGAPAARPVDTFTEGDLARRAGFRLPDAAGQARQIAREMRQTATSSERIAAVPTDACRIPWPVCPEHGNTISSTGGRSWCRRPGCGRRWDYDRGDIPCPEPVRWRVTDQHGDGGPMCDGHALDARTALIGGTVVPLDEDEGRQP</sequence>
<dbReference type="OrthoDB" id="4551289at2"/>
<dbReference type="RefSeq" id="WP_151568237.1">
    <property type="nucleotide sequence ID" value="NZ_WBMT01000025.1"/>
</dbReference>
<evidence type="ECO:0000313" key="2">
    <source>
        <dbReference type="Proteomes" id="UP000468735"/>
    </source>
</evidence>
<name>A0A6H9YM67_9ACTN</name>
<dbReference type="Proteomes" id="UP000468735">
    <property type="component" value="Unassembled WGS sequence"/>
</dbReference>
<reference evidence="1 2" key="1">
    <citation type="submission" date="2019-09" db="EMBL/GenBank/DDBJ databases">
        <title>Actinomadura physcomitrii sp. nov., a novel actinomycete isolated from moss [Physcomitrium sphaericum (Ludw) Fuernr].</title>
        <authorList>
            <person name="Zhuang X."/>
            <person name="Liu C."/>
        </authorList>
    </citation>
    <scope>NUCLEOTIDE SEQUENCE [LARGE SCALE GENOMIC DNA]</scope>
    <source>
        <strain evidence="1 2">HMC1</strain>
    </source>
</reference>
<organism evidence="1 2">
    <name type="scientific">Actinomadura rudentiformis</name>
    <dbReference type="NCBI Taxonomy" id="359158"/>
    <lineage>
        <taxon>Bacteria</taxon>
        <taxon>Bacillati</taxon>
        <taxon>Actinomycetota</taxon>
        <taxon>Actinomycetes</taxon>
        <taxon>Streptosporangiales</taxon>
        <taxon>Thermomonosporaceae</taxon>
        <taxon>Actinomadura</taxon>
    </lineage>
</organism>